<feature type="transmembrane region" description="Helical" evidence="1">
    <location>
        <begin position="12"/>
        <end position="31"/>
    </location>
</feature>
<gene>
    <name evidence="2" type="ORF">A3D51_02875</name>
</gene>
<name>A0A1G2S8P2_9BACT</name>
<organism evidence="2 3">
    <name type="scientific">Candidatus Yonathbacteria bacterium RIFCSPHIGHO2_02_FULL_44_14</name>
    <dbReference type="NCBI Taxonomy" id="1802724"/>
    <lineage>
        <taxon>Bacteria</taxon>
        <taxon>Candidatus Yonathiibacteriota</taxon>
    </lineage>
</organism>
<dbReference type="Proteomes" id="UP000179118">
    <property type="component" value="Unassembled WGS sequence"/>
</dbReference>
<evidence type="ECO:0000313" key="3">
    <source>
        <dbReference type="Proteomes" id="UP000179118"/>
    </source>
</evidence>
<accession>A0A1G2S8P2</accession>
<sequence>MPQSRSGKWSVGFGIVLVISMAFSLIFAFAIGGDSAVIEGNLLLSIFNVALNLILNLSGLLSFVIGIYTIVKHKEWSVCKYLAVLYGLALLMFVLGEFIFPH</sequence>
<keyword evidence="1" id="KW-0812">Transmembrane</keyword>
<protein>
    <submittedName>
        <fullName evidence="2">Uncharacterized protein</fullName>
    </submittedName>
</protein>
<comment type="caution">
    <text evidence="2">The sequence shown here is derived from an EMBL/GenBank/DDBJ whole genome shotgun (WGS) entry which is preliminary data.</text>
</comment>
<dbReference type="AlphaFoldDB" id="A0A1G2S8P2"/>
<keyword evidence="1" id="KW-1133">Transmembrane helix</keyword>
<dbReference type="EMBL" id="MHUT01000012">
    <property type="protein sequence ID" value="OHA80942.1"/>
    <property type="molecule type" value="Genomic_DNA"/>
</dbReference>
<reference evidence="2 3" key="1">
    <citation type="journal article" date="2016" name="Nat. Commun.">
        <title>Thousands of microbial genomes shed light on interconnected biogeochemical processes in an aquifer system.</title>
        <authorList>
            <person name="Anantharaman K."/>
            <person name="Brown C.T."/>
            <person name="Hug L.A."/>
            <person name="Sharon I."/>
            <person name="Castelle C.J."/>
            <person name="Probst A.J."/>
            <person name="Thomas B.C."/>
            <person name="Singh A."/>
            <person name="Wilkins M.J."/>
            <person name="Karaoz U."/>
            <person name="Brodie E.L."/>
            <person name="Williams K.H."/>
            <person name="Hubbard S.S."/>
            <person name="Banfield J.F."/>
        </authorList>
    </citation>
    <scope>NUCLEOTIDE SEQUENCE [LARGE SCALE GENOMIC DNA]</scope>
</reference>
<feature type="transmembrane region" description="Helical" evidence="1">
    <location>
        <begin position="81"/>
        <end position="100"/>
    </location>
</feature>
<evidence type="ECO:0000256" key="1">
    <source>
        <dbReference type="SAM" id="Phobius"/>
    </source>
</evidence>
<feature type="transmembrane region" description="Helical" evidence="1">
    <location>
        <begin position="43"/>
        <end position="69"/>
    </location>
</feature>
<proteinExistence type="predicted"/>
<keyword evidence="1" id="KW-0472">Membrane</keyword>
<evidence type="ECO:0000313" key="2">
    <source>
        <dbReference type="EMBL" id="OHA80942.1"/>
    </source>
</evidence>